<gene>
    <name evidence="1" type="ORF">JOB18_029264</name>
</gene>
<proteinExistence type="predicted"/>
<evidence type="ECO:0000313" key="2">
    <source>
        <dbReference type="Proteomes" id="UP000693946"/>
    </source>
</evidence>
<dbReference type="AlphaFoldDB" id="A0AAV6PEF4"/>
<comment type="caution">
    <text evidence="1">The sequence shown here is derived from an EMBL/GenBank/DDBJ whole genome shotgun (WGS) entry which is preliminary data.</text>
</comment>
<evidence type="ECO:0000313" key="1">
    <source>
        <dbReference type="EMBL" id="KAG7458290.1"/>
    </source>
</evidence>
<accession>A0AAV6PEF4</accession>
<name>A0AAV6PEF4_SOLSE</name>
<keyword evidence="2" id="KW-1185">Reference proteome</keyword>
<evidence type="ECO:0008006" key="3">
    <source>
        <dbReference type="Google" id="ProtNLM"/>
    </source>
</evidence>
<organism evidence="1 2">
    <name type="scientific">Solea senegalensis</name>
    <name type="common">Senegalese sole</name>
    <dbReference type="NCBI Taxonomy" id="28829"/>
    <lineage>
        <taxon>Eukaryota</taxon>
        <taxon>Metazoa</taxon>
        <taxon>Chordata</taxon>
        <taxon>Craniata</taxon>
        <taxon>Vertebrata</taxon>
        <taxon>Euteleostomi</taxon>
        <taxon>Actinopterygii</taxon>
        <taxon>Neopterygii</taxon>
        <taxon>Teleostei</taxon>
        <taxon>Neoteleostei</taxon>
        <taxon>Acanthomorphata</taxon>
        <taxon>Carangaria</taxon>
        <taxon>Pleuronectiformes</taxon>
        <taxon>Pleuronectoidei</taxon>
        <taxon>Soleidae</taxon>
        <taxon>Solea</taxon>
    </lineage>
</organism>
<protein>
    <recommendedName>
        <fullName evidence="3">Reverse transcriptase zinc-binding domain-containing protein</fullName>
    </recommendedName>
</protein>
<dbReference type="Proteomes" id="UP000693946">
    <property type="component" value="Unassembled WGS sequence"/>
</dbReference>
<reference evidence="1 2" key="1">
    <citation type="journal article" date="2021" name="Sci. Rep.">
        <title>Chromosome anchoring in Senegalese sole (Solea senegalensis) reveals sex-associated markers and genome rearrangements in flatfish.</title>
        <authorList>
            <person name="Guerrero-Cozar I."/>
            <person name="Gomez-Garrido J."/>
            <person name="Berbel C."/>
            <person name="Martinez-Blanch J.F."/>
            <person name="Alioto T."/>
            <person name="Claros M.G."/>
            <person name="Gagnaire P.A."/>
            <person name="Manchado M."/>
        </authorList>
    </citation>
    <scope>NUCLEOTIDE SEQUENCE [LARGE SCALE GENOMIC DNA]</scope>
    <source>
        <strain evidence="1">Sse05_10M</strain>
    </source>
</reference>
<sequence length="302" mass="35547">MPQAGLYTLGDFTNNQGEIVVEEILNRLRAKNIYCKRFAEFTCQKIETGIADHLKQAFYKTSGSRQNDTLDFRQSAQPDAKSINQLTSKYWYNTLLANIVQKPTSETHWKEHFPSINVSTMWKNINSPYAHPFANNTDFKIRHRRIFSGVILHQMNSAIYERVCTVCNKNDETLEHIFLTCPICEVFITRVKNLLTDHCKLSSKDITDWEWTWLFGYSHKKEGINTTLINILLSIARHTIFIARNYALYEDVQINRWLFFTSMVKSHLRLLKDAYKATFQETFLTNNSLYDLDQREELMFHF</sequence>
<dbReference type="EMBL" id="JAGKHQ010001351">
    <property type="protein sequence ID" value="KAG7458290.1"/>
    <property type="molecule type" value="Genomic_DNA"/>
</dbReference>